<dbReference type="AlphaFoldDB" id="A0A8J3W9W0"/>
<dbReference type="GO" id="GO:0016811">
    <property type="term" value="F:hydrolase activity, acting on carbon-nitrogen (but not peptide) bonds, in linear amides"/>
    <property type="evidence" value="ECO:0007669"/>
    <property type="project" value="InterPro"/>
</dbReference>
<dbReference type="SUPFAM" id="SSF51556">
    <property type="entry name" value="Metallo-dependent hydrolases"/>
    <property type="match status" value="1"/>
</dbReference>
<dbReference type="Gene3D" id="3.20.20.140">
    <property type="entry name" value="Metal-dependent hydrolases"/>
    <property type="match status" value="1"/>
</dbReference>
<dbReference type="InterPro" id="IPR032466">
    <property type="entry name" value="Metal_Hydrolase"/>
</dbReference>
<dbReference type="InterPro" id="IPR023100">
    <property type="entry name" value="D-aminoacylase_insert_dom_sf"/>
</dbReference>
<dbReference type="GO" id="GO:0004038">
    <property type="term" value="F:allantoinase activity"/>
    <property type="evidence" value="ECO:0007669"/>
    <property type="project" value="TreeGrafter"/>
</dbReference>
<dbReference type="RefSeq" id="WP_203894674.1">
    <property type="nucleotide sequence ID" value="NZ_BOOH01000057.1"/>
</dbReference>
<dbReference type="Pfam" id="PF07969">
    <property type="entry name" value="Amidohydro_3"/>
    <property type="match status" value="1"/>
</dbReference>
<dbReference type="PANTHER" id="PTHR43668">
    <property type="entry name" value="ALLANTOINASE"/>
    <property type="match status" value="1"/>
</dbReference>
<gene>
    <name evidence="2" type="ORF">Plo01_66650</name>
</gene>
<keyword evidence="3" id="KW-1185">Reference proteome</keyword>
<reference evidence="2 3" key="1">
    <citation type="submission" date="2021-01" db="EMBL/GenBank/DDBJ databases">
        <title>Whole genome shotgun sequence of Planobispora longispora NBRC 13918.</title>
        <authorList>
            <person name="Komaki H."/>
            <person name="Tamura T."/>
        </authorList>
    </citation>
    <scope>NUCLEOTIDE SEQUENCE [LARGE SCALE GENOMIC DNA]</scope>
    <source>
        <strain evidence="2 3">NBRC 13918</strain>
    </source>
</reference>
<dbReference type="Gene3D" id="2.30.40.10">
    <property type="entry name" value="Urease, subunit C, domain 1"/>
    <property type="match status" value="1"/>
</dbReference>
<dbReference type="InterPro" id="IPR050138">
    <property type="entry name" value="DHOase/Allantoinase_Hydrolase"/>
</dbReference>
<dbReference type="NCBIfam" id="NF006560">
    <property type="entry name" value="PRK09061.1"/>
    <property type="match status" value="1"/>
</dbReference>
<feature type="domain" description="Amidohydrolase 3" evidence="1">
    <location>
        <begin position="50"/>
        <end position="476"/>
    </location>
</feature>
<sequence>MEETPQTHDLVFAGARVLDPETGLDAVANVGVTGGVIAAVSTGPLTGRRTADVSGLALAPGWIDLHSHAGGVAGHRLQALDGVTTALELEAGAAPVAEAYAVAAAEGRPLNYGFSASWGQTRMTAVGGLPLGGGIAVALRNLGNPAWQREASARELGALFDLLRRELADGALGIGVLAGYAPRVAPEEYLAVAAMAAEAGVPVYTHARDLVEQTPDIPIDGAEELVRAASATGAHMHYCHVNSTSLRRLDRVLGLVDAVRAEGARVSTEAYPYGAGMTGIGASFLAPERLPARGLEPRSIVYAPTGERVADAARLRELRAADPGGLAIVHFFDEDDPGDMAFVDRALLAPETVVGSDAMPLTWTGGRPDETAWPLPPGVVTHPRTAGAFSKVLRRYVRETGALTLLEAVRRCSLAPALVLQDAVPAMRRKGRVRPGCDADLVVFDPDAVSDQATYAASTRPSTGYVHVLVGGEHVVRDGEPVLGAFPGRPIRR</sequence>
<dbReference type="InterPro" id="IPR013108">
    <property type="entry name" value="Amidohydro_3"/>
</dbReference>
<dbReference type="Proteomes" id="UP000616724">
    <property type="component" value="Unassembled WGS sequence"/>
</dbReference>
<dbReference type="EMBL" id="BOOH01000057">
    <property type="protein sequence ID" value="GIH80236.1"/>
    <property type="molecule type" value="Genomic_DNA"/>
</dbReference>
<evidence type="ECO:0000259" key="1">
    <source>
        <dbReference type="Pfam" id="PF07969"/>
    </source>
</evidence>
<evidence type="ECO:0000313" key="3">
    <source>
        <dbReference type="Proteomes" id="UP000616724"/>
    </source>
</evidence>
<dbReference type="GO" id="GO:0005737">
    <property type="term" value="C:cytoplasm"/>
    <property type="evidence" value="ECO:0007669"/>
    <property type="project" value="TreeGrafter"/>
</dbReference>
<dbReference type="SUPFAM" id="SSF51338">
    <property type="entry name" value="Composite domain of metallo-dependent hydrolases"/>
    <property type="match status" value="1"/>
</dbReference>
<evidence type="ECO:0000313" key="2">
    <source>
        <dbReference type="EMBL" id="GIH80236.1"/>
    </source>
</evidence>
<protein>
    <submittedName>
        <fullName evidence="2">D-glutamate deacylase</fullName>
    </submittedName>
</protein>
<dbReference type="InterPro" id="IPR011059">
    <property type="entry name" value="Metal-dep_hydrolase_composite"/>
</dbReference>
<dbReference type="Gene3D" id="3.30.1490.130">
    <property type="entry name" value="D-aminoacylase. Domain 3"/>
    <property type="match status" value="1"/>
</dbReference>
<dbReference type="GO" id="GO:0006145">
    <property type="term" value="P:purine nucleobase catabolic process"/>
    <property type="evidence" value="ECO:0007669"/>
    <property type="project" value="TreeGrafter"/>
</dbReference>
<dbReference type="PANTHER" id="PTHR43668:SF2">
    <property type="entry name" value="ALLANTOINASE"/>
    <property type="match status" value="1"/>
</dbReference>
<accession>A0A8J3W9W0</accession>
<organism evidence="2 3">
    <name type="scientific">Planobispora longispora</name>
    <dbReference type="NCBI Taxonomy" id="28887"/>
    <lineage>
        <taxon>Bacteria</taxon>
        <taxon>Bacillati</taxon>
        <taxon>Actinomycetota</taxon>
        <taxon>Actinomycetes</taxon>
        <taxon>Streptosporangiales</taxon>
        <taxon>Streptosporangiaceae</taxon>
        <taxon>Planobispora</taxon>
    </lineage>
</organism>
<name>A0A8J3W9W0_9ACTN</name>
<comment type="caution">
    <text evidence="2">The sequence shown here is derived from an EMBL/GenBank/DDBJ whole genome shotgun (WGS) entry which is preliminary data.</text>
</comment>
<proteinExistence type="predicted"/>